<accession>A0A2K1QVN7</accession>
<feature type="compositionally biased region" description="Basic residues" evidence="1">
    <location>
        <begin position="290"/>
        <end position="299"/>
    </location>
</feature>
<sequence>MGVDTRRPPLPAPTEDPSSMDNETDLATEVSRRTDHTSYSIPEDGRPITITTAKPIVAPGGLHSRNRSQTSLLIEYFEAGKNGDKSRSKPSVRVKVRPSAARRSKNGGGSDAVHITGIGKDRKPSYTRRISLGSRSEGTEKIIIDGTDVSRSTDSHGSGRPPVEVEVLNPSDLSNSRHSRDLRFVENPSDISSMPPDSILDPPSNILDQENTKVESVSPLNRKRSRSLERLTTDTKTETTHLMPDSHARTRSLSRERITQKVMEKLAARPIESTGRRRNVEYEPDTKPVKERRRRSSRTHHTEDVITPESSQLSSNITASQNSYRSGTSKVSLNNPRLLEMVEDTVRRLILPELHQMRAEQKTSKNLKEFDQSRRTSAVDRDSYSSGLEPSLSKSSSSPNIRGKPKVVLNRHDNDPGEVLSRGDSERVKARRSSRGSAADSDRRRRRSSRAESIEEEQMTEKKTKSSHKKRDAAAAAIAGGVLTAAALKHHNSRDRNRKESLNDRLEEIERDDYSRSDDLTQSTERDYAKTHELGPRIPFTGAPTDSEMTRESILSASTERPLSSHAESRGASIQDVRRGTFQESRSRATSLDTRTPETARNVGERTSVRSLAETLEQQHRSGTSTPSKSRNPALLAAAAGLGGAAAGYTLGKGKSPYRGHHGDSRESASPVQSVSSYRDDLNDPLIPQALSPRSPLLQETYKSETSARPPLSSPALSTNKDHIYPLAPDADSFASRSKRTNFRPESDIYDEATPQGDDADQWLHEEHEKNNKLRDSATDGSYRDSYIESQRDSRYTADNDSIATGDYSMAEQKVRGVGANPRYVNLPLGLESNVASLIDPSTIDGYQSSGISMDRHVDTKSFDRQGDSFNSLQRHSPAQRNAQVAEEITEEGGTTQPLRSATPRSPPVDLERQRTVVQSPRQSEAESHRRSHSSKHSTPVQLGASGVPDLSDPLPEIGHGLDAVSEKDSRHSDASSPISAKEGREHVRPQLKDSQRDTRYFSFAQYDDESVSSHGARDAALAGGAVGAAGLAAGLAARKSKSPSVRSHEREVLIEDQSEDVELLEPHTHKDAPRPSVTPVNAPTQHDEGYVSGAYARSVDTPRAARPDTREYSEEDLAEYEAAMGQDDPFMNADNKRETFLSGKSDGLDSPMYDSSTGRGIDRIQSKDVVALMDHLTVRDAQRNARDTEILVTLVRSAAEMRQNFEGLKQFIREQDRMIMKNTDRDAEMTVQRVLGGPRPQPQSSPRPPRVSFDEESVSSAKRQNVFKRALKGLGGRNANDLARIEDMLNQLLDDVEYLKDVQSQGMPSQPISSAGDKQPSLDSRVDVNRQDGFSSYEALRANAGSGYEPEGLAGTGSTPNQSGNFQAPQLSPSAKHTYHSGYDGRRDSINRVSTVLEGDEEDDFDRSASLTPKPLAPGKYHSSPNQDTRRSGMVFGTPPQKFSSADNSLENTPERHRNRSSVPKVSRWSKTTASSIPEGYDSRRQSQEQRPLSDGSLGSQGVVTRDTQYYDYDDYESTPPASRRDARSIHSAQTDSTRSPSPLIPSEAGSASNQQRPYASHHRDSNDSSNRDSYHSSQRDSYESAQRRSYGSAPPGPLPSSASPASSRRLSGPSNPDNAELHLPLEGEDYDDPKYHAHRKSLLLHAPVAVPGKMKTHGSHLEREAIDYEDEGSQLGSVPGNTSNISGSDLSTRTVESEFDPNMWGSNPALSLARAQRLGNIGNSNPPALSARKAVPVRRTVDTSPTQSPVEALPSPRSGGGKEDTLPIQKPEEPKGKIAGGNARYGSHSGAGGYEEDEAERKYTRSNAPPRTFDRLYYSSPLGSGHLLEPIQEVRYSLETDRTPPLSREHTPEPSITPQPAVGSRLNPLKKITGPRPMSSKGSPLSEGSPGRNVLRRKVVGGGS</sequence>
<feature type="region of interest" description="Disordered" evidence="1">
    <location>
        <begin position="360"/>
        <end position="474"/>
    </location>
</feature>
<gene>
    <name evidence="2" type="ORF">CAC42_1852</name>
</gene>
<feature type="region of interest" description="Disordered" evidence="1">
    <location>
        <begin position="1141"/>
        <end position="1161"/>
    </location>
</feature>
<dbReference type="OrthoDB" id="5382102at2759"/>
<feature type="compositionally biased region" description="Basic residues" evidence="1">
    <location>
        <begin position="88"/>
        <end position="105"/>
    </location>
</feature>
<feature type="region of interest" description="Disordered" evidence="1">
    <location>
        <begin position="1037"/>
        <end position="1115"/>
    </location>
</feature>
<protein>
    <submittedName>
        <fullName evidence="2">Uncharacterized protein</fullName>
    </submittedName>
</protein>
<feature type="region of interest" description="Disordered" evidence="1">
    <location>
        <begin position="269"/>
        <end position="331"/>
    </location>
</feature>
<feature type="compositionally biased region" description="Polar residues" evidence="1">
    <location>
        <begin position="668"/>
        <end position="677"/>
    </location>
</feature>
<feature type="compositionally biased region" description="Polar residues" evidence="1">
    <location>
        <begin position="1442"/>
        <end position="1453"/>
    </location>
</feature>
<dbReference type="EMBL" id="NKHZ01000033">
    <property type="protein sequence ID" value="PNS19116.1"/>
    <property type="molecule type" value="Genomic_DNA"/>
</dbReference>
<feature type="compositionally biased region" description="Basic and acidic residues" evidence="1">
    <location>
        <begin position="576"/>
        <end position="587"/>
    </location>
</feature>
<feature type="region of interest" description="Disordered" evidence="1">
    <location>
        <begin position="1719"/>
        <end position="1819"/>
    </location>
</feature>
<feature type="compositionally biased region" description="Low complexity" evidence="1">
    <location>
        <begin position="1601"/>
        <end position="1616"/>
    </location>
</feature>
<evidence type="ECO:0000313" key="3">
    <source>
        <dbReference type="Proteomes" id="UP000243797"/>
    </source>
</evidence>
<feature type="compositionally biased region" description="Basic and acidic residues" evidence="1">
    <location>
        <begin position="360"/>
        <end position="383"/>
    </location>
</feature>
<feature type="compositionally biased region" description="Polar residues" evidence="1">
    <location>
        <begin position="553"/>
        <end position="562"/>
    </location>
</feature>
<feature type="compositionally biased region" description="Acidic residues" evidence="1">
    <location>
        <begin position="1055"/>
        <end position="1064"/>
    </location>
</feature>
<feature type="compositionally biased region" description="Basic residues" evidence="1">
    <location>
        <begin position="1896"/>
        <end position="1906"/>
    </location>
</feature>
<dbReference type="PANTHER" id="PTHR42105:SF1">
    <property type="entry name" value="TRANSALDOLASE"/>
    <property type="match status" value="1"/>
</dbReference>
<feature type="region of interest" description="Disordered" evidence="1">
    <location>
        <begin position="862"/>
        <end position="999"/>
    </location>
</feature>
<feature type="compositionally biased region" description="Polar residues" evidence="1">
    <location>
        <begin position="621"/>
        <end position="631"/>
    </location>
</feature>
<feature type="compositionally biased region" description="Basic and acidic residues" evidence="1">
    <location>
        <begin position="1563"/>
        <end position="1588"/>
    </location>
</feature>
<feature type="compositionally biased region" description="Basic and acidic residues" evidence="1">
    <location>
        <begin position="1065"/>
        <end position="1074"/>
    </location>
</feature>
<feature type="region of interest" description="Disordered" evidence="1">
    <location>
        <begin position="1346"/>
        <end position="1636"/>
    </location>
</feature>
<feature type="region of interest" description="Disordered" evidence="1">
    <location>
        <begin position="1841"/>
        <end position="1906"/>
    </location>
</feature>
<feature type="region of interest" description="Disordered" evidence="1">
    <location>
        <begin position="489"/>
        <end position="632"/>
    </location>
</feature>
<feature type="region of interest" description="Disordered" evidence="1">
    <location>
        <begin position="1655"/>
        <end position="1705"/>
    </location>
</feature>
<reference evidence="2 3" key="1">
    <citation type="submission" date="2017-06" db="EMBL/GenBank/DDBJ databases">
        <title>Draft genome sequence of a variant of Elsinoe murrayae.</title>
        <authorList>
            <person name="Cheng Q."/>
        </authorList>
    </citation>
    <scope>NUCLEOTIDE SEQUENCE [LARGE SCALE GENOMIC DNA]</scope>
    <source>
        <strain evidence="2 3">CQ-2017a</strain>
    </source>
</reference>
<feature type="compositionally biased region" description="Basic and acidic residues" evidence="1">
    <location>
        <begin position="982"/>
        <end position="999"/>
    </location>
</feature>
<feature type="compositionally biased region" description="Polar residues" evidence="1">
    <location>
        <begin position="1498"/>
        <end position="1509"/>
    </location>
</feature>
<feature type="region of interest" description="Disordered" evidence="1">
    <location>
        <begin position="1234"/>
        <end position="1260"/>
    </location>
</feature>
<feature type="compositionally biased region" description="Basic and acidic residues" evidence="1">
    <location>
        <begin position="449"/>
        <end position="464"/>
    </location>
</feature>
<feature type="compositionally biased region" description="Low complexity" evidence="1">
    <location>
        <begin position="384"/>
        <end position="398"/>
    </location>
</feature>
<feature type="compositionally biased region" description="Polar residues" evidence="1">
    <location>
        <begin position="206"/>
        <end position="219"/>
    </location>
</feature>
<feature type="compositionally biased region" description="Basic and acidic residues" evidence="1">
    <location>
        <begin position="274"/>
        <end position="289"/>
    </location>
</feature>
<feature type="region of interest" description="Disordered" evidence="1">
    <location>
        <begin position="1304"/>
        <end position="1327"/>
    </location>
</feature>
<feature type="region of interest" description="Disordered" evidence="1">
    <location>
        <begin position="1"/>
        <end position="50"/>
    </location>
</feature>
<feature type="compositionally biased region" description="Basic and acidic residues" evidence="1">
    <location>
        <begin position="595"/>
        <end position="608"/>
    </location>
</feature>
<feature type="compositionally biased region" description="Polar residues" evidence="1">
    <location>
        <begin position="1532"/>
        <end position="1542"/>
    </location>
</feature>
<feature type="compositionally biased region" description="Basic and acidic residues" evidence="1">
    <location>
        <begin position="1841"/>
        <end position="1854"/>
    </location>
</feature>
<feature type="compositionally biased region" description="Polar residues" evidence="1">
    <location>
        <begin position="1304"/>
        <end position="1314"/>
    </location>
</feature>
<dbReference type="InParanoid" id="A0A2K1QVN7"/>
<feature type="compositionally biased region" description="Pro residues" evidence="1">
    <location>
        <begin position="1240"/>
        <end position="1250"/>
    </location>
</feature>
<evidence type="ECO:0000313" key="2">
    <source>
        <dbReference type="EMBL" id="PNS19116.1"/>
    </source>
</evidence>
<feature type="compositionally biased region" description="Basic and acidic residues" evidence="1">
    <location>
        <begin position="762"/>
        <end position="798"/>
    </location>
</feature>
<feature type="region of interest" description="Disordered" evidence="1">
    <location>
        <begin position="79"/>
        <end position="234"/>
    </location>
</feature>
<feature type="compositionally biased region" description="Basic and acidic residues" evidence="1">
    <location>
        <begin position="1104"/>
        <end position="1113"/>
    </location>
</feature>
<feature type="compositionally biased region" description="Basic and acidic residues" evidence="1">
    <location>
        <begin position="494"/>
        <end position="535"/>
    </location>
</feature>
<feature type="region of interest" description="Disordered" evidence="1">
    <location>
        <begin position="655"/>
        <end position="800"/>
    </location>
</feature>
<keyword evidence="3" id="KW-1185">Reference proteome</keyword>
<feature type="compositionally biased region" description="Basic and acidic residues" evidence="1">
    <location>
        <begin position="965"/>
        <end position="974"/>
    </location>
</feature>
<feature type="compositionally biased region" description="Low complexity" evidence="1">
    <location>
        <begin position="188"/>
        <end position="204"/>
    </location>
</feature>
<feature type="compositionally biased region" description="Basic and acidic residues" evidence="1">
    <location>
        <begin position="410"/>
        <end position="428"/>
    </location>
</feature>
<feature type="compositionally biased region" description="Polar residues" evidence="1">
    <location>
        <begin position="308"/>
        <end position="331"/>
    </location>
</feature>
<feature type="compositionally biased region" description="Polar residues" evidence="1">
    <location>
        <begin position="1357"/>
        <end position="1376"/>
    </location>
</feature>
<name>A0A2K1QVN7_9PEZI</name>
<feature type="compositionally biased region" description="Polar residues" evidence="1">
    <location>
        <begin position="893"/>
        <end position="904"/>
    </location>
</feature>
<feature type="compositionally biased region" description="Polar residues" evidence="1">
    <location>
        <begin position="868"/>
        <end position="883"/>
    </location>
</feature>
<comment type="caution">
    <text evidence="2">The sequence shown here is derived from an EMBL/GenBank/DDBJ whole genome shotgun (WGS) entry which is preliminary data.</text>
</comment>
<organism evidence="2 3">
    <name type="scientific">Sphaceloma murrayae</name>
    <dbReference type="NCBI Taxonomy" id="2082308"/>
    <lineage>
        <taxon>Eukaryota</taxon>
        <taxon>Fungi</taxon>
        <taxon>Dikarya</taxon>
        <taxon>Ascomycota</taxon>
        <taxon>Pezizomycotina</taxon>
        <taxon>Dothideomycetes</taxon>
        <taxon>Dothideomycetidae</taxon>
        <taxon>Myriangiales</taxon>
        <taxon>Elsinoaceae</taxon>
        <taxon>Sphaceloma</taxon>
    </lineage>
</organism>
<dbReference type="Proteomes" id="UP000243797">
    <property type="component" value="Unassembled WGS sequence"/>
</dbReference>
<dbReference type="STRING" id="2082308.A0A2K1QVN7"/>
<feature type="compositionally biased region" description="Polar residues" evidence="1">
    <location>
        <begin position="1462"/>
        <end position="1477"/>
    </location>
</feature>
<feature type="compositionally biased region" description="Low complexity" evidence="1">
    <location>
        <begin position="707"/>
        <end position="718"/>
    </location>
</feature>
<dbReference type="PANTHER" id="PTHR42105">
    <property type="entry name" value="DIM2-ASSOCIATED PROTEIN 1"/>
    <property type="match status" value="1"/>
</dbReference>
<proteinExistence type="predicted"/>
<feature type="compositionally biased region" description="Basic and acidic residues" evidence="1">
    <location>
        <begin position="1762"/>
        <end position="1778"/>
    </location>
</feature>
<evidence type="ECO:0000256" key="1">
    <source>
        <dbReference type="SAM" id="MobiDB-lite"/>
    </source>
</evidence>
<feature type="compositionally biased region" description="Polar residues" evidence="1">
    <location>
        <begin position="1676"/>
        <end position="1696"/>
    </location>
</feature>